<dbReference type="EMBL" id="JACIJI010000001">
    <property type="protein sequence ID" value="MBB5717120.1"/>
    <property type="molecule type" value="Genomic_DNA"/>
</dbReference>
<dbReference type="InterPro" id="IPR038444">
    <property type="entry name" value="DUF465_sf"/>
</dbReference>
<dbReference type="InterPro" id="IPR007420">
    <property type="entry name" value="DUF465"/>
</dbReference>
<dbReference type="Pfam" id="PF04325">
    <property type="entry name" value="DUF465"/>
    <property type="match status" value="1"/>
</dbReference>
<organism evidence="2 3">
    <name type="scientific">Stakelama sediminis</name>
    <dbReference type="NCBI Taxonomy" id="463200"/>
    <lineage>
        <taxon>Bacteria</taxon>
        <taxon>Pseudomonadati</taxon>
        <taxon>Pseudomonadota</taxon>
        <taxon>Alphaproteobacteria</taxon>
        <taxon>Sphingomonadales</taxon>
        <taxon>Sphingomonadaceae</taxon>
        <taxon>Stakelama</taxon>
    </lineage>
</organism>
<reference evidence="2 3" key="1">
    <citation type="submission" date="2020-08" db="EMBL/GenBank/DDBJ databases">
        <title>Genomic Encyclopedia of Type Strains, Phase IV (KMG-IV): sequencing the most valuable type-strain genomes for metagenomic binning, comparative biology and taxonomic classification.</title>
        <authorList>
            <person name="Goeker M."/>
        </authorList>
    </citation>
    <scope>NUCLEOTIDE SEQUENCE [LARGE SCALE GENOMIC DNA]</scope>
    <source>
        <strain evidence="2 3">DSM 27203</strain>
    </source>
</reference>
<proteinExistence type="predicted"/>
<sequence length="51" mass="6058">MQNTHRSSLEHKHAGLDRRIADEAHRPRPDHLLIAELKRRKLRLKEELATL</sequence>
<gene>
    <name evidence="2" type="ORF">FHR23_000027</name>
</gene>
<evidence type="ECO:0000256" key="1">
    <source>
        <dbReference type="SAM" id="MobiDB-lite"/>
    </source>
</evidence>
<keyword evidence="3" id="KW-1185">Reference proteome</keyword>
<dbReference type="Proteomes" id="UP000554342">
    <property type="component" value="Unassembled WGS sequence"/>
</dbReference>
<comment type="caution">
    <text evidence="2">The sequence shown here is derived from an EMBL/GenBank/DDBJ whole genome shotgun (WGS) entry which is preliminary data.</text>
</comment>
<dbReference type="RefSeq" id="WP_184000922.1">
    <property type="nucleotide sequence ID" value="NZ_BAABIF010000004.1"/>
</dbReference>
<evidence type="ECO:0008006" key="4">
    <source>
        <dbReference type="Google" id="ProtNLM"/>
    </source>
</evidence>
<name>A0A840YU72_9SPHN</name>
<dbReference type="AlphaFoldDB" id="A0A840YU72"/>
<dbReference type="Gene3D" id="6.10.280.50">
    <property type="match status" value="1"/>
</dbReference>
<accession>A0A840YU72</accession>
<evidence type="ECO:0000313" key="2">
    <source>
        <dbReference type="EMBL" id="MBB5717120.1"/>
    </source>
</evidence>
<evidence type="ECO:0000313" key="3">
    <source>
        <dbReference type="Proteomes" id="UP000554342"/>
    </source>
</evidence>
<protein>
    <recommendedName>
        <fullName evidence="4">DUF465 domain-containing protein</fullName>
    </recommendedName>
</protein>
<feature type="compositionally biased region" description="Basic and acidic residues" evidence="1">
    <location>
        <begin position="7"/>
        <end position="29"/>
    </location>
</feature>
<feature type="region of interest" description="Disordered" evidence="1">
    <location>
        <begin position="1"/>
        <end position="29"/>
    </location>
</feature>